<evidence type="ECO:0000256" key="7">
    <source>
        <dbReference type="ARBA" id="ARBA00022840"/>
    </source>
</evidence>
<keyword evidence="13" id="KW-0511">Multifunctional enzyme</keyword>
<dbReference type="Gene3D" id="3.40.1190.20">
    <property type="match status" value="1"/>
</dbReference>
<dbReference type="InterPro" id="IPR030677">
    <property type="entry name" value="Nnr"/>
</dbReference>
<dbReference type="PANTHER" id="PTHR12592">
    <property type="entry name" value="ATP-DEPENDENT (S)-NAD(P)H-HYDRATE DEHYDRATASE FAMILY MEMBER"/>
    <property type="match status" value="1"/>
</dbReference>
<keyword evidence="23" id="KW-1185">Reference proteome</keyword>
<dbReference type="InterPro" id="IPR036652">
    <property type="entry name" value="YjeF_N_dom_sf"/>
</dbReference>
<evidence type="ECO:0000256" key="18">
    <source>
        <dbReference type="HAMAP-Rule" id="MF_01966"/>
    </source>
</evidence>
<dbReference type="InterPro" id="IPR029056">
    <property type="entry name" value="Ribokinase-like"/>
</dbReference>
<dbReference type="HAMAP" id="MF_01966">
    <property type="entry name" value="NADHX_epimerase"/>
    <property type="match status" value="1"/>
</dbReference>
<evidence type="ECO:0000256" key="19">
    <source>
        <dbReference type="PIRNR" id="PIRNR017184"/>
    </source>
</evidence>
<comment type="similarity">
    <text evidence="3 19">In the N-terminal section; belongs to the NnrE/AIBP family.</text>
</comment>
<keyword evidence="7 17" id="KW-0067">ATP-binding</keyword>
<dbReference type="SUPFAM" id="SSF53613">
    <property type="entry name" value="Ribokinase-like"/>
    <property type="match status" value="1"/>
</dbReference>
<keyword evidence="12 17" id="KW-0456">Lyase</keyword>
<evidence type="ECO:0000313" key="23">
    <source>
        <dbReference type="Proteomes" id="UP001597568"/>
    </source>
</evidence>
<comment type="catalytic activity">
    <reaction evidence="15 17 19">
        <text>(6S)-NADHX + ADP = AMP + phosphate + NADH + H(+)</text>
        <dbReference type="Rhea" id="RHEA:32223"/>
        <dbReference type="ChEBI" id="CHEBI:15378"/>
        <dbReference type="ChEBI" id="CHEBI:43474"/>
        <dbReference type="ChEBI" id="CHEBI:57945"/>
        <dbReference type="ChEBI" id="CHEBI:64074"/>
        <dbReference type="ChEBI" id="CHEBI:456215"/>
        <dbReference type="ChEBI" id="CHEBI:456216"/>
        <dbReference type="EC" id="4.2.1.136"/>
    </reaction>
</comment>
<gene>
    <name evidence="18" type="primary">nnrE</name>
    <name evidence="17" type="synonym">nnrD</name>
    <name evidence="22" type="ORF">ACFSY7_19760</name>
</gene>
<evidence type="ECO:0000256" key="16">
    <source>
        <dbReference type="ARBA" id="ARBA00049209"/>
    </source>
</evidence>
<feature type="binding site" evidence="17">
    <location>
        <position position="263"/>
    </location>
    <ligand>
        <name>(6S)-NADPHX</name>
        <dbReference type="ChEBI" id="CHEBI:64076"/>
    </ligand>
</feature>
<keyword evidence="5 18" id="KW-0479">Metal-binding</keyword>
<comment type="catalytic activity">
    <reaction evidence="2 18 19">
        <text>(6R)-NADPHX = (6S)-NADPHX</text>
        <dbReference type="Rhea" id="RHEA:32227"/>
        <dbReference type="ChEBI" id="CHEBI:64076"/>
        <dbReference type="ChEBI" id="CHEBI:64077"/>
        <dbReference type="EC" id="5.1.99.6"/>
    </reaction>
</comment>
<dbReference type="EC" id="4.2.1.136" evidence="19"/>
<evidence type="ECO:0000256" key="5">
    <source>
        <dbReference type="ARBA" id="ARBA00022723"/>
    </source>
</evidence>
<feature type="domain" description="YjeF C-terminal" evidence="20">
    <location>
        <begin position="228"/>
        <end position="509"/>
    </location>
</feature>
<dbReference type="Pfam" id="PF03853">
    <property type="entry name" value="YjeF_N"/>
    <property type="match status" value="1"/>
</dbReference>
<comment type="similarity">
    <text evidence="4 19">In the C-terminal section; belongs to the NnrD/CARKD family.</text>
</comment>
<dbReference type="InterPro" id="IPR017953">
    <property type="entry name" value="Carbohydrate_kinase_pred_CS"/>
</dbReference>
<keyword evidence="11 18" id="KW-0413">Isomerase</keyword>
<evidence type="ECO:0000256" key="6">
    <source>
        <dbReference type="ARBA" id="ARBA00022741"/>
    </source>
</evidence>
<dbReference type="InterPro" id="IPR004443">
    <property type="entry name" value="YjeF_N_dom"/>
</dbReference>
<dbReference type="SUPFAM" id="SSF64153">
    <property type="entry name" value="YjeF N-terminal domain-like"/>
    <property type="match status" value="1"/>
</dbReference>
<feature type="binding site" evidence="17">
    <location>
        <position position="383"/>
    </location>
    <ligand>
        <name>(6S)-NADPHX</name>
        <dbReference type="ChEBI" id="CHEBI:64076"/>
    </ligand>
</feature>
<evidence type="ECO:0000256" key="3">
    <source>
        <dbReference type="ARBA" id="ARBA00006001"/>
    </source>
</evidence>
<dbReference type="PANTHER" id="PTHR12592:SF0">
    <property type="entry name" value="ATP-DEPENDENT (S)-NAD(P)H-HYDRATE DEHYDRATASE"/>
    <property type="match status" value="1"/>
</dbReference>
<protein>
    <recommendedName>
        <fullName evidence="19">Bifunctional NAD(P)H-hydrate repair enzyme</fullName>
    </recommendedName>
    <alternativeName>
        <fullName evidence="19">Nicotinamide nucleotide repair protein</fullName>
    </alternativeName>
    <domain>
        <recommendedName>
            <fullName evidence="19">ADP-dependent (S)-NAD(P)H-hydrate dehydratase</fullName>
            <ecNumber evidence="19">4.2.1.136</ecNumber>
        </recommendedName>
        <alternativeName>
            <fullName evidence="19">ADP-dependent NAD(P)HX dehydratase</fullName>
        </alternativeName>
    </domain>
    <domain>
        <recommendedName>
            <fullName evidence="19">NAD(P)H-hydrate epimerase</fullName>
            <ecNumber evidence="19">5.1.99.6</ecNumber>
        </recommendedName>
    </domain>
</protein>
<dbReference type="HAMAP" id="MF_01965">
    <property type="entry name" value="NADHX_dehydratase"/>
    <property type="match status" value="1"/>
</dbReference>
<keyword evidence="8 17" id="KW-0521">NADP</keyword>
<name>A0ABW5Y6T6_9BACL</name>
<evidence type="ECO:0000256" key="8">
    <source>
        <dbReference type="ARBA" id="ARBA00022857"/>
    </source>
</evidence>
<evidence type="ECO:0000259" key="21">
    <source>
        <dbReference type="PROSITE" id="PS51385"/>
    </source>
</evidence>
<evidence type="ECO:0000256" key="15">
    <source>
        <dbReference type="ARBA" id="ARBA00048238"/>
    </source>
</evidence>
<organism evidence="22 23">
    <name type="scientific">Kurthia populi</name>
    <dbReference type="NCBI Taxonomy" id="1562132"/>
    <lineage>
        <taxon>Bacteria</taxon>
        <taxon>Bacillati</taxon>
        <taxon>Bacillota</taxon>
        <taxon>Bacilli</taxon>
        <taxon>Bacillales</taxon>
        <taxon>Caryophanaceae</taxon>
        <taxon>Kurthia</taxon>
    </lineage>
</organism>
<comment type="cofactor">
    <cofactor evidence="18 19">
        <name>K(+)</name>
        <dbReference type="ChEBI" id="CHEBI:29103"/>
    </cofactor>
    <text evidence="18 19">Binds 1 potassium ion per subunit.</text>
</comment>
<comment type="catalytic activity">
    <reaction evidence="1 18 19">
        <text>(6R)-NADHX = (6S)-NADHX</text>
        <dbReference type="Rhea" id="RHEA:32215"/>
        <dbReference type="ChEBI" id="CHEBI:64074"/>
        <dbReference type="ChEBI" id="CHEBI:64075"/>
        <dbReference type="EC" id="5.1.99.6"/>
    </reaction>
</comment>
<evidence type="ECO:0000259" key="20">
    <source>
        <dbReference type="PROSITE" id="PS51383"/>
    </source>
</evidence>
<comment type="function">
    <text evidence="18">Catalyzes the epimerization of the S- and R-forms of NAD(P)HX, a damaged form of NAD(P)H that is a result of enzymatic or heat-dependent hydration. This is a prerequisite for the S-specific NAD(P)H-hydrate dehydratase to allow the repair of both epimers of NAD(P)HX.</text>
</comment>
<dbReference type="NCBIfam" id="TIGR00197">
    <property type="entry name" value="yjeF_nterm"/>
    <property type="match status" value="1"/>
</dbReference>
<comment type="similarity">
    <text evidence="17">Belongs to the NnrD/CARKD family.</text>
</comment>
<evidence type="ECO:0000256" key="14">
    <source>
        <dbReference type="ARBA" id="ARBA00025153"/>
    </source>
</evidence>
<evidence type="ECO:0000256" key="10">
    <source>
        <dbReference type="ARBA" id="ARBA00023027"/>
    </source>
</evidence>
<reference evidence="23" key="1">
    <citation type="journal article" date="2019" name="Int. J. Syst. Evol. Microbiol.">
        <title>The Global Catalogue of Microorganisms (GCM) 10K type strain sequencing project: providing services to taxonomists for standard genome sequencing and annotation.</title>
        <authorList>
            <consortium name="The Broad Institute Genomics Platform"/>
            <consortium name="The Broad Institute Genome Sequencing Center for Infectious Disease"/>
            <person name="Wu L."/>
            <person name="Ma J."/>
        </authorList>
    </citation>
    <scope>NUCLEOTIDE SEQUENCE [LARGE SCALE GENOMIC DNA]</scope>
    <source>
        <strain evidence="23">KCTC 33522</strain>
    </source>
</reference>
<feature type="binding site" evidence="18">
    <location>
        <position position="163"/>
    </location>
    <ligand>
        <name>K(+)</name>
        <dbReference type="ChEBI" id="CHEBI:29103"/>
    </ligand>
</feature>
<proteinExistence type="inferred from homology"/>
<feature type="binding site" evidence="17">
    <location>
        <position position="450"/>
    </location>
    <ligand>
        <name>(6S)-NADPHX</name>
        <dbReference type="ChEBI" id="CHEBI:64076"/>
    </ligand>
</feature>
<keyword evidence="10 17" id="KW-0520">NAD</keyword>
<evidence type="ECO:0000256" key="1">
    <source>
        <dbReference type="ARBA" id="ARBA00000013"/>
    </source>
</evidence>
<dbReference type="Proteomes" id="UP001597568">
    <property type="component" value="Unassembled WGS sequence"/>
</dbReference>
<dbReference type="EMBL" id="JBHUOR010000143">
    <property type="protein sequence ID" value="MFD2870739.1"/>
    <property type="molecule type" value="Genomic_DNA"/>
</dbReference>
<keyword evidence="6 17" id="KW-0547">Nucleotide-binding</keyword>
<comment type="caution">
    <text evidence="22">The sequence shown here is derived from an EMBL/GenBank/DDBJ whole genome shotgun (WGS) entry which is preliminary data.</text>
</comment>
<evidence type="ECO:0000256" key="2">
    <source>
        <dbReference type="ARBA" id="ARBA00000909"/>
    </source>
</evidence>
<feature type="binding site" evidence="17">
    <location>
        <begin position="420"/>
        <end position="424"/>
    </location>
    <ligand>
        <name>AMP</name>
        <dbReference type="ChEBI" id="CHEBI:456215"/>
    </ligand>
</feature>
<accession>A0ABW5Y6T6</accession>
<feature type="domain" description="YjeF N-terminal" evidence="21">
    <location>
        <begin position="9"/>
        <end position="217"/>
    </location>
</feature>
<comment type="subunit">
    <text evidence="17">Homotetramer.</text>
</comment>
<dbReference type="CDD" id="cd01171">
    <property type="entry name" value="YXKO-related"/>
    <property type="match status" value="1"/>
</dbReference>
<dbReference type="InterPro" id="IPR000631">
    <property type="entry name" value="CARKD"/>
</dbReference>
<evidence type="ECO:0000256" key="4">
    <source>
        <dbReference type="ARBA" id="ARBA00009524"/>
    </source>
</evidence>
<feature type="binding site" evidence="18">
    <location>
        <position position="160"/>
    </location>
    <ligand>
        <name>(6S)-NADPHX</name>
        <dbReference type="ChEBI" id="CHEBI:64076"/>
    </ligand>
</feature>
<dbReference type="Gene3D" id="3.40.50.10260">
    <property type="entry name" value="YjeF N-terminal domain"/>
    <property type="match status" value="1"/>
</dbReference>
<dbReference type="RefSeq" id="WP_380149356.1">
    <property type="nucleotide sequence ID" value="NZ_JBHUOR010000143.1"/>
</dbReference>
<evidence type="ECO:0000313" key="22">
    <source>
        <dbReference type="EMBL" id="MFD2870739.1"/>
    </source>
</evidence>
<feature type="binding site" evidence="18">
    <location>
        <begin position="131"/>
        <end position="137"/>
    </location>
    <ligand>
        <name>(6S)-NADPHX</name>
        <dbReference type="ChEBI" id="CHEBI:64076"/>
    </ligand>
</feature>
<dbReference type="PROSITE" id="PS51385">
    <property type="entry name" value="YJEF_N"/>
    <property type="match status" value="1"/>
</dbReference>
<dbReference type="PIRSF" id="PIRSF017184">
    <property type="entry name" value="Nnr"/>
    <property type="match status" value="1"/>
</dbReference>
<feature type="binding site" evidence="18">
    <location>
        <begin position="58"/>
        <end position="62"/>
    </location>
    <ligand>
        <name>(6S)-NADPHX</name>
        <dbReference type="ChEBI" id="CHEBI:64076"/>
    </ligand>
</feature>
<feature type="binding site" evidence="17">
    <location>
        <position position="331"/>
    </location>
    <ligand>
        <name>(6S)-NADPHX</name>
        <dbReference type="ChEBI" id="CHEBI:64076"/>
    </ligand>
</feature>
<evidence type="ECO:0000256" key="12">
    <source>
        <dbReference type="ARBA" id="ARBA00023239"/>
    </source>
</evidence>
<evidence type="ECO:0000256" key="9">
    <source>
        <dbReference type="ARBA" id="ARBA00022958"/>
    </source>
</evidence>
<comment type="catalytic activity">
    <reaction evidence="16 17 19">
        <text>(6S)-NADPHX + ADP = AMP + phosphate + NADPH + H(+)</text>
        <dbReference type="Rhea" id="RHEA:32235"/>
        <dbReference type="ChEBI" id="CHEBI:15378"/>
        <dbReference type="ChEBI" id="CHEBI:43474"/>
        <dbReference type="ChEBI" id="CHEBI:57783"/>
        <dbReference type="ChEBI" id="CHEBI:64076"/>
        <dbReference type="ChEBI" id="CHEBI:456215"/>
        <dbReference type="ChEBI" id="CHEBI:456216"/>
        <dbReference type="EC" id="4.2.1.136"/>
    </reaction>
</comment>
<keyword evidence="9 18" id="KW-0630">Potassium</keyword>
<dbReference type="PROSITE" id="PS01050">
    <property type="entry name" value="YJEF_C_2"/>
    <property type="match status" value="1"/>
</dbReference>
<comment type="cofactor">
    <cofactor evidence="17">
        <name>Mg(2+)</name>
        <dbReference type="ChEBI" id="CHEBI:18420"/>
    </cofactor>
</comment>
<comment type="function">
    <text evidence="14 19">Bifunctional enzyme that catalyzes the epimerization of the S- and R-forms of NAD(P)HX and the dehydration of the S-form of NAD(P)HX at the expense of ADP, which is converted to AMP. This allows the repair of both epimers of NAD(P)HX, a damaged form of NAD(P)H that is a result of enzymatic or heat-dependent hydration.</text>
</comment>
<feature type="binding site" evidence="17">
    <location>
        <position position="449"/>
    </location>
    <ligand>
        <name>AMP</name>
        <dbReference type="ChEBI" id="CHEBI:456215"/>
    </ligand>
</feature>
<dbReference type="Pfam" id="PF01256">
    <property type="entry name" value="Carb_kinase"/>
    <property type="match status" value="1"/>
</dbReference>
<comment type="caution">
    <text evidence="18">Lacks conserved residue(s) required for the propagation of feature annotation.</text>
</comment>
<dbReference type="EC" id="5.1.99.6" evidence="19"/>
<sequence length="511" mass="54524">MYALTTAQMQALERYTIETIGIDGGTLMEIAGNAVVMALREHELLTHERIAIVCGTGNNGGDGFVIARRLIDLGYDVRIGLAVEEQQLRGDAKTQYHILKRRGIPVTLLIEEVQTTAWLASCAVLIDCLLGTGASGALRGHMTWLIPLINALEKMVVAIDLPSGLHANSGEVVDAAIEADYTLTLAQPKIGCYLQQASHYIGELIVVDISVPETLVDTLHMTAPTIVTPALVKAALPARPLDGHKGTFGHGAVIGGSQHYVGAPLYSAKAVFHSGIGLISLIVPEGLMPSMMLQAPEVLLKSAASEDGYMTKEGVALHDFTKIRAVAFGPGLGRAAQLQEVAAWLLALEGPETIIVDADGLYMMKPLLQHVRATGKCVILTPHPGEMAMLCDTTIAEIEQHRFSYARDLAQKFGVYVLLKGHRSIVATPDGAQWLIPIGSSALGKGGSGDVLTGLILSFVTQRVPAEQALYTAAYLQAETAEKLAAQHSHYSVTPEMVVTHLGQLIACFVK</sequence>
<evidence type="ECO:0000256" key="13">
    <source>
        <dbReference type="ARBA" id="ARBA00023268"/>
    </source>
</evidence>
<comment type="similarity">
    <text evidence="18">Belongs to the NnrE/AIBP family.</text>
</comment>
<comment type="function">
    <text evidence="17">Catalyzes the dehydration of the S-form of NAD(P)HX at the expense of ADP, which is converted to AMP. Together with NAD(P)HX epimerase, which catalyzes the epimerization of the S- and R-forms, the enzyme allows the repair of both epimers of NAD(P)HX, a damaged form of NAD(P)H that is a result of enzymatic or heat-dependent hydration.</text>
</comment>
<feature type="binding site" evidence="18">
    <location>
        <position position="59"/>
    </location>
    <ligand>
        <name>K(+)</name>
        <dbReference type="ChEBI" id="CHEBI:29103"/>
    </ligand>
</feature>
<feature type="binding site" evidence="18">
    <location>
        <position position="127"/>
    </location>
    <ligand>
        <name>K(+)</name>
        <dbReference type="ChEBI" id="CHEBI:29103"/>
    </ligand>
</feature>
<dbReference type="PROSITE" id="PS51383">
    <property type="entry name" value="YJEF_C_3"/>
    <property type="match status" value="1"/>
</dbReference>
<dbReference type="NCBIfam" id="TIGR00196">
    <property type="entry name" value="yjeF_cterm"/>
    <property type="match status" value="1"/>
</dbReference>
<evidence type="ECO:0000256" key="11">
    <source>
        <dbReference type="ARBA" id="ARBA00023235"/>
    </source>
</evidence>
<evidence type="ECO:0000256" key="17">
    <source>
        <dbReference type="HAMAP-Rule" id="MF_01965"/>
    </source>
</evidence>